<reference evidence="1 2" key="1">
    <citation type="journal article" date="2023" name="Life. Sci Alliance">
        <title>Evolutionary insights into 3D genome organization and epigenetic landscape of Vigna mungo.</title>
        <authorList>
            <person name="Junaid A."/>
            <person name="Singh B."/>
            <person name="Bhatia S."/>
        </authorList>
    </citation>
    <scope>NUCLEOTIDE SEQUENCE [LARGE SCALE GENOMIC DNA]</scope>
    <source>
        <strain evidence="1">Urdbean</strain>
    </source>
</reference>
<sequence>MMAFGSSSSWNLAATDFLFISIRAATTVAMMLITKPIPILCRLVIPEGFPVNLRAKGTKTRSYKTTPDIMVSTLKMDILAGEIWNEGVRWRSIVRACWITKL</sequence>
<gene>
    <name evidence="1" type="ORF">V8G54_020861</name>
</gene>
<keyword evidence="2" id="KW-1185">Reference proteome</keyword>
<evidence type="ECO:0000313" key="1">
    <source>
        <dbReference type="EMBL" id="WVZ07515.1"/>
    </source>
</evidence>
<organism evidence="1 2">
    <name type="scientific">Vigna mungo</name>
    <name type="common">Black gram</name>
    <name type="synonym">Phaseolus mungo</name>
    <dbReference type="NCBI Taxonomy" id="3915"/>
    <lineage>
        <taxon>Eukaryota</taxon>
        <taxon>Viridiplantae</taxon>
        <taxon>Streptophyta</taxon>
        <taxon>Embryophyta</taxon>
        <taxon>Tracheophyta</taxon>
        <taxon>Spermatophyta</taxon>
        <taxon>Magnoliopsida</taxon>
        <taxon>eudicotyledons</taxon>
        <taxon>Gunneridae</taxon>
        <taxon>Pentapetalae</taxon>
        <taxon>rosids</taxon>
        <taxon>fabids</taxon>
        <taxon>Fabales</taxon>
        <taxon>Fabaceae</taxon>
        <taxon>Papilionoideae</taxon>
        <taxon>50 kb inversion clade</taxon>
        <taxon>NPAAA clade</taxon>
        <taxon>indigoferoid/millettioid clade</taxon>
        <taxon>Phaseoleae</taxon>
        <taxon>Vigna</taxon>
    </lineage>
</organism>
<name>A0AAQ3NCE0_VIGMU</name>
<protein>
    <submittedName>
        <fullName evidence="1">Uncharacterized protein</fullName>
    </submittedName>
</protein>
<dbReference type="EMBL" id="CP144695">
    <property type="protein sequence ID" value="WVZ07515.1"/>
    <property type="molecule type" value="Genomic_DNA"/>
</dbReference>
<proteinExistence type="predicted"/>
<evidence type="ECO:0000313" key="2">
    <source>
        <dbReference type="Proteomes" id="UP001374535"/>
    </source>
</evidence>
<dbReference type="Proteomes" id="UP001374535">
    <property type="component" value="Chromosome 6"/>
</dbReference>
<accession>A0AAQ3NCE0</accession>
<dbReference type="AlphaFoldDB" id="A0AAQ3NCE0"/>